<gene>
    <name evidence="1" type="ORF">LCGC14_1487190</name>
</gene>
<protein>
    <submittedName>
        <fullName evidence="1">Uncharacterized protein</fullName>
    </submittedName>
</protein>
<evidence type="ECO:0000313" key="1">
    <source>
        <dbReference type="EMBL" id="KKM65848.1"/>
    </source>
</evidence>
<comment type="caution">
    <text evidence="1">The sequence shown here is derived from an EMBL/GenBank/DDBJ whole genome shotgun (WGS) entry which is preliminary data.</text>
</comment>
<reference evidence="1" key="1">
    <citation type="journal article" date="2015" name="Nature">
        <title>Complex archaea that bridge the gap between prokaryotes and eukaryotes.</title>
        <authorList>
            <person name="Spang A."/>
            <person name="Saw J.H."/>
            <person name="Jorgensen S.L."/>
            <person name="Zaremba-Niedzwiedzka K."/>
            <person name="Martijn J."/>
            <person name="Lind A.E."/>
            <person name="van Eijk R."/>
            <person name="Schleper C."/>
            <person name="Guy L."/>
            <person name="Ettema T.J."/>
        </authorList>
    </citation>
    <scope>NUCLEOTIDE SEQUENCE</scope>
</reference>
<name>A0A0F9J8J9_9ZZZZ</name>
<sequence length="156" mass="17883">MIMRPCMQCSFRDDCEKRDGIRAAVKGVGLTTISFTCEKRTAHIPPGTRVKAIFRTDEENGCEDDGSPRFYESEIEINGTVMRHKDFKAVVWFDELIQAGRETTIARLWSDRLTVLDKPPKELCSECGRPEGEKNSDKWNCWKCEGRLCPAYLDEI</sequence>
<dbReference type="EMBL" id="LAZR01010648">
    <property type="protein sequence ID" value="KKM65848.1"/>
    <property type="molecule type" value="Genomic_DNA"/>
</dbReference>
<accession>A0A0F9J8J9</accession>
<dbReference type="AlphaFoldDB" id="A0A0F9J8J9"/>
<organism evidence="1">
    <name type="scientific">marine sediment metagenome</name>
    <dbReference type="NCBI Taxonomy" id="412755"/>
    <lineage>
        <taxon>unclassified sequences</taxon>
        <taxon>metagenomes</taxon>
        <taxon>ecological metagenomes</taxon>
    </lineage>
</organism>
<proteinExistence type="predicted"/>